<keyword evidence="1" id="KW-0472">Membrane</keyword>
<dbReference type="EMBL" id="CP015231">
    <property type="protein sequence ID" value="ANP43276.1"/>
    <property type="molecule type" value="Genomic_DNA"/>
</dbReference>
<keyword evidence="1" id="KW-0812">Transmembrane</keyword>
<dbReference type="KEGG" id="rmb:K529_021200"/>
<dbReference type="AlphaFoldDB" id="A0A1B1A9Q3"/>
<feature type="transmembrane region" description="Helical" evidence="1">
    <location>
        <begin position="201"/>
        <end position="223"/>
    </location>
</feature>
<evidence type="ECO:0000313" key="4">
    <source>
        <dbReference type="Proteomes" id="UP000013243"/>
    </source>
</evidence>
<dbReference type="Proteomes" id="UP000013243">
    <property type="component" value="Plasmid unnamed1"/>
</dbReference>
<organism evidence="3 4">
    <name type="scientific">Tritonibacter mobilis F1926</name>
    <dbReference type="NCBI Taxonomy" id="1265309"/>
    <lineage>
        <taxon>Bacteria</taxon>
        <taxon>Pseudomonadati</taxon>
        <taxon>Pseudomonadota</taxon>
        <taxon>Alphaproteobacteria</taxon>
        <taxon>Rhodobacterales</taxon>
        <taxon>Paracoccaceae</taxon>
        <taxon>Tritonibacter</taxon>
    </lineage>
</organism>
<keyword evidence="3" id="KW-0614">Plasmid</keyword>
<feature type="transmembrane region" description="Helical" evidence="1">
    <location>
        <begin position="357"/>
        <end position="378"/>
    </location>
</feature>
<name>A0A1B1A9Q3_9RHOB</name>
<gene>
    <name evidence="3" type="ORF">K529_021200</name>
</gene>
<evidence type="ECO:0000313" key="3">
    <source>
        <dbReference type="EMBL" id="ANP43276.1"/>
    </source>
</evidence>
<accession>A0A1B1A9Q3</accession>
<keyword evidence="1" id="KW-1133">Transmembrane helix</keyword>
<dbReference type="Pfam" id="PF13785">
    <property type="entry name" value="DUF4178"/>
    <property type="match status" value="1"/>
</dbReference>
<evidence type="ECO:0000259" key="2">
    <source>
        <dbReference type="Pfam" id="PF13785"/>
    </source>
</evidence>
<geneLocation type="plasmid" evidence="3 4">
    <name>unnamed1</name>
</geneLocation>
<protein>
    <recommendedName>
        <fullName evidence="2">DUF4178 domain-containing protein</fullName>
    </recommendedName>
</protein>
<reference evidence="3 4" key="1">
    <citation type="journal article" date="2016" name="ISME J.">
        <title>Global occurrence and heterogeneity of the Roseobacter-clade species Ruegeria mobilis.</title>
        <authorList>
            <person name="Sonnenschein E."/>
            <person name="Gram L."/>
        </authorList>
    </citation>
    <scope>NUCLEOTIDE SEQUENCE [LARGE SCALE GENOMIC DNA]</scope>
    <source>
        <strain evidence="3 4">F1926</strain>
        <plasmid evidence="3 4">unnamed1</plasmid>
    </source>
</reference>
<dbReference type="InterPro" id="IPR025235">
    <property type="entry name" value="DUF4178"/>
</dbReference>
<proteinExistence type="predicted"/>
<evidence type="ECO:0000256" key="1">
    <source>
        <dbReference type="SAM" id="Phobius"/>
    </source>
</evidence>
<feature type="domain" description="DUF4178" evidence="2">
    <location>
        <begin position="26"/>
        <end position="167"/>
    </location>
</feature>
<sequence>MLDAHAGYKALKQFKDMPRPDSPLRIGMSGTLRGAEYTIIGTIGLRERYGGETWTWVDHQLYSPTHGYAWITLEMGHFIWTRRLRDLVWMSSATVERAEYRPTIWVGHDRYRYFETSNSEVTFAEGEFTWAPSVGERSTTVSVLSDTAMVSFTQTKTEREVERSIYLRREEVEQAFGVTDLPAAQGSHPLTPLIQGKNFDFLRITPLALAVVCVVLGVLLGGLPGSRSLPAKSVLASDLPVEIPFEITDVGRLSRITIEGDVRNSWAWVEIEVTDPDDMPVFAAGRGLEYYFGNDGGESWIENNRTGTVSFRPEKAGTHTLSLEISETGIWGPTQGDKAPVSNLSVSVYSGESNGAWLYRLGFVFAVIAAVPWFISYFQHQRRWAKSDWTDEE</sequence>